<name>A0A6J5RSG4_9CAUD</name>
<dbReference type="EMBL" id="LR797253">
    <property type="protein sequence ID" value="CAB4197136.1"/>
    <property type="molecule type" value="Genomic_DNA"/>
</dbReference>
<dbReference type="Pfam" id="PF01807">
    <property type="entry name" value="Zn_ribbon_DnaG"/>
    <property type="match status" value="1"/>
</dbReference>
<organism evidence="2">
    <name type="scientific">uncultured Caudovirales phage</name>
    <dbReference type="NCBI Taxonomy" id="2100421"/>
    <lineage>
        <taxon>Viruses</taxon>
        <taxon>Duplodnaviria</taxon>
        <taxon>Heunggongvirae</taxon>
        <taxon>Uroviricota</taxon>
        <taxon>Caudoviricetes</taxon>
        <taxon>Peduoviridae</taxon>
        <taxon>Maltschvirus</taxon>
        <taxon>Maltschvirus maltsch</taxon>
    </lineage>
</organism>
<dbReference type="Gene3D" id="3.90.580.10">
    <property type="entry name" value="Zinc finger, CHC2-type domain"/>
    <property type="match status" value="1"/>
</dbReference>
<accession>A0A6J5RSG4</accession>
<dbReference type="InterPro" id="IPR002694">
    <property type="entry name" value="Znf_CHC2"/>
</dbReference>
<dbReference type="GO" id="GO:0003677">
    <property type="term" value="F:DNA binding"/>
    <property type="evidence" value="ECO:0007669"/>
    <property type="project" value="InterPro"/>
</dbReference>
<reference evidence="2" key="1">
    <citation type="submission" date="2020-05" db="EMBL/GenBank/DDBJ databases">
        <authorList>
            <person name="Chiriac C."/>
            <person name="Salcher M."/>
            <person name="Ghai R."/>
            <person name="Kavagutti S V."/>
        </authorList>
    </citation>
    <scope>NUCLEOTIDE SEQUENCE</scope>
</reference>
<evidence type="ECO:0000313" key="2">
    <source>
        <dbReference type="EMBL" id="CAB4197136.1"/>
    </source>
</evidence>
<evidence type="ECO:0000259" key="1">
    <source>
        <dbReference type="Pfam" id="PF01807"/>
    </source>
</evidence>
<dbReference type="GO" id="GO:0003899">
    <property type="term" value="F:DNA-directed RNA polymerase activity"/>
    <property type="evidence" value="ECO:0007669"/>
    <property type="project" value="InterPro"/>
</dbReference>
<protein>
    <submittedName>
        <fullName evidence="2">Zinc finger, CHC2-type</fullName>
    </submittedName>
</protein>
<feature type="domain" description="Zinc finger CHC2-type" evidence="1">
    <location>
        <begin position="18"/>
        <end position="57"/>
    </location>
</feature>
<sequence length="141" mass="15465">MTAEQLLARLEKVRRGAHNSWTACCPAHADKSPSLAIRETEDGRILLHCFSGCPVGAVVEAVGLRLTDLFPDQLPHHQKRERAAFPPSDLLRLISFEASVVSIAAYQIEKGKPLARGDVDRLQVAVERIESALEAANVKFV</sequence>
<dbReference type="SUPFAM" id="SSF57783">
    <property type="entry name" value="Zinc beta-ribbon"/>
    <property type="match status" value="1"/>
</dbReference>
<dbReference type="GO" id="GO:0006260">
    <property type="term" value="P:DNA replication"/>
    <property type="evidence" value="ECO:0007669"/>
    <property type="project" value="InterPro"/>
</dbReference>
<gene>
    <name evidence="2" type="ORF">UFOVP1304_10</name>
</gene>
<dbReference type="GO" id="GO:0008270">
    <property type="term" value="F:zinc ion binding"/>
    <property type="evidence" value="ECO:0007669"/>
    <property type="project" value="InterPro"/>
</dbReference>
<dbReference type="InterPro" id="IPR036977">
    <property type="entry name" value="DNA_primase_Znf_CHC2"/>
</dbReference>
<proteinExistence type="predicted"/>